<evidence type="ECO:0000313" key="1">
    <source>
        <dbReference type="EMBL" id="NRN90911.1"/>
    </source>
</evidence>
<dbReference type="EMBL" id="WCGB01000005">
    <property type="protein sequence ID" value="NRN90911.1"/>
    <property type="molecule type" value="Genomic_DNA"/>
</dbReference>
<name>A0A9Q5BV74_LACHE</name>
<gene>
    <name evidence="1" type="ORF">IMAU50013_00437</name>
</gene>
<protein>
    <recommendedName>
        <fullName evidence="3">IrrE N-terminal-like domain-containing protein</fullName>
    </recommendedName>
</protein>
<comment type="caution">
    <text evidence="1">The sequence shown here is derived from an EMBL/GenBank/DDBJ whole genome shotgun (WGS) entry which is preliminary data.</text>
</comment>
<organism evidence="1 2">
    <name type="scientific">Lactobacillus helveticus</name>
    <name type="common">Lactobacillus suntoryeus</name>
    <dbReference type="NCBI Taxonomy" id="1587"/>
    <lineage>
        <taxon>Bacteria</taxon>
        <taxon>Bacillati</taxon>
        <taxon>Bacillota</taxon>
        <taxon>Bacilli</taxon>
        <taxon>Lactobacillales</taxon>
        <taxon>Lactobacillaceae</taxon>
        <taxon>Lactobacillus</taxon>
    </lineage>
</organism>
<reference evidence="1" key="1">
    <citation type="submission" date="2019-09" db="EMBL/GenBank/DDBJ databases">
        <title>Comparative genomic analysis of Lactobacillus helveticus.</title>
        <authorList>
            <person name="Zhang H."/>
            <person name="Chen Y."/>
            <person name="Zhong Z."/>
        </authorList>
    </citation>
    <scope>NUCLEOTIDE SEQUENCE</scope>
    <source>
        <strain evidence="1">IMAU50013</strain>
    </source>
</reference>
<dbReference type="RefSeq" id="WP_173004029.1">
    <property type="nucleotide sequence ID" value="NZ_WCGB01000005.1"/>
</dbReference>
<dbReference type="AlphaFoldDB" id="A0A9Q5BV74"/>
<dbReference type="Proteomes" id="UP000601587">
    <property type="component" value="Unassembled WGS sequence"/>
</dbReference>
<evidence type="ECO:0000313" key="2">
    <source>
        <dbReference type="Proteomes" id="UP000601587"/>
    </source>
</evidence>
<sequence>MDNVLQWLMNYCLDNDIGVVYKNDLPPTAPSDSWCNPKLVIFNGNYYKPNEKPFMLAHEIGHVIEGNPEFYHLAYLGREKGEFSANRFAINLLRIYCSENDIHYSTYYDFAKAFAIPKQQYYVLDFVFNSRPNPISYRPQ</sequence>
<accession>A0A9Q5BV74</accession>
<proteinExistence type="predicted"/>
<evidence type="ECO:0008006" key="3">
    <source>
        <dbReference type="Google" id="ProtNLM"/>
    </source>
</evidence>